<dbReference type="Proteomes" id="UP000051166">
    <property type="component" value="Unassembled WGS sequence"/>
</dbReference>
<comment type="caution">
    <text evidence="1">The sequence shown here is derived from an EMBL/GenBank/DDBJ whole genome shotgun (WGS) entry which is preliminary data.</text>
</comment>
<evidence type="ECO:0000313" key="1">
    <source>
        <dbReference type="EMBL" id="KRL97102.1"/>
    </source>
</evidence>
<proteinExistence type="predicted"/>
<dbReference type="AlphaFoldDB" id="A0A0R1UVR0"/>
<organism evidence="1 2">
    <name type="scientific">Liquorilactobacillus satsumensis DSM 16230 = JCM 12392</name>
    <dbReference type="NCBI Taxonomy" id="1423801"/>
    <lineage>
        <taxon>Bacteria</taxon>
        <taxon>Bacillati</taxon>
        <taxon>Bacillota</taxon>
        <taxon>Bacilli</taxon>
        <taxon>Lactobacillales</taxon>
        <taxon>Lactobacillaceae</taxon>
        <taxon>Liquorilactobacillus</taxon>
    </lineage>
</organism>
<reference evidence="1 2" key="1">
    <citation type="journal article" date="2015" name="Genome Announc.">
        <title>Expanding the biotechnology potential of lactobacilli through comparative genomics of 213 strains and associated genera.</title>
        <authorList>
            <person name="Sun Z."/>
            <person name="Harris H.M."/>
            <person name="McCann A."/>
            <person name="Guo C."/>
            <person name="Argimon S."/>
            <person name="Zhang W."/>
            <person name="Yang X."/>
            <person name="Jeffery I.B."/>
            <person name="Cooney J.C."/>
            <person name="Kagawa T.F."/>
            <person name="Liu W."/>
            <person name="Song Y."/>
            <person name="Salvetti E."/>
            <person name="Wrobel A."/>
            <person name="Rasinkangas P."/>
            <person name="Parkhill J."/>
            <person name="Rea M.C."/>
            <person name="O'Sullivan O."/>
            <person name="Ritari J."/>
            <person name="Douillard F.P."/>
            <person name="Paul Ross R."/>
            <person name="Yang R."/>
            <person name="Briner A.E."/>
            <person name="Felis G.E."/>
            <person name="de Vos W.M."/>
            <person name="Barrangou R."/>
            <person name="Klaenhammer T.R."/>
            <person name="Caufield P.W."/>
            <person name="Cui Y."/>
            <person name="Zhang H."/>
            <person name="O'Toole P.W."/>
        </authorList>
    </citation>
    <scope>NUCLEOTIDE SEQUENCE [LARGE SCALE GENOMIC DNA]</scope>
    <source>
        <strain evidence="1 2">DSM 16230</strain>
    </source>
</reference>
<sequence>MLAVCAELFALPQLASSRPLAVTTSDADKNFFQFIKNSLLEARSTFQKKTKIPACYGLAGGLVKEIK</sequence>
<dbReference type="EMBL" id="AZFQ01000053">
    <property type="protein sequence ID" value="KRL97102.1"/>
    <property type="molecule type" value="Genomic_DNA"/>
</dbReference>
<keyword evidence="2" id="KW-1185">Reference proteome</keyword>
<gene>
    <name evidence="1" type="ORF">FD50_GL001653</name>
</gene>
<accession>A0A0R1UVR0</accession>
<evidence type="ECO:0000313" key="2">
    <source>
        <dbReference type="Proteomes" id="UP000051166"/>
    </source>
</evidence>
<name>A0A0R1UVR0_9LACO</name>
<dbReference type="PATRIC" id="fig|1423801.4.peg.1691"/>
<protein>
    <submittedName>
        <fullName evidence="1">Uncharacterized protein</fullName>
    </submittedName>
</protein>